<dbReference type="GO" id="GO:0003700">
    <property type="term" value="F:DNA-binding transcription factor activity"/>
    <property type="evidence" value="ECO:0007669"/>
    <property type="project" value="InterPro"/>
</dbReference>
<accession>A0A151G850</accession>
<dbReference type="PANTHER" id="PTHR30346:SF28">
    <property type="entry name" value="HTH-TYPE TRANSCRIPTIONAL REGULATOR CYNR"/>
    <property type="match status" value="1"/>
</dbReference>
<dbReference type="Gene3D" id="1.10.10.10">
    <property type="entry name" value="Winged helix-like DNA-binding domain superfamily/Winged helix DNA-binding domain"/>
    <property type="match status" value="1"/>
</dbReference>
<dbReference type="Pfam" id="PF03466">
    <property type="entry name" value="LysR_substrate"/>
    <property type="match status" value="1"/>
</dbReference>
<evidence type="ECO:0000259" key="5">
    <source>
        <dbReference type="PROSITE" id="PS50931"/>
    </source>
</evidence>
<dbReference type="EMBL" id="MCOL01000001">
    <property type="protein sequence ID" value="ODO61618.1"/>
    <property type="molecule type" value="Genomic_DNA"/>
</dbReference>
<keyword evidence="3" id="KW-0238">DNA-binding</keyword>
<dbReference type="PATRIC" id="fig|1590.231.peg.567"/>
<sequence>METRKLAVFVDLATTQNYSRSAERMFLSQSTISKYIMALERDWQVQLFERAHRQVTLTRVGQQLLPRAQAILREERQLQQVLAANTAHNAQSLVVRGLPSLAQYQAFHIITAFTKRYPEVKLQFSEASVDRLAHALDHTNVDIVFTRIFGDQPNNYDVLLNETDQFVVLVPKDDPLAQQAEISLSMLAHESILLLKDTIGEDNPLFSAFQKMHTPQMVYDGQRIDLILEMLNQGDGVSVVMARSFDLTGFDNIKAIPLTPTIRSQMAFMKRPDNHAAVVAKFWAFATKYSQSLSD</sequence>
<keyword evidence="2" id="KW-0805">Transcription regulation</keyword>
<comment type="similarity">
    <text evidence="1">Belongs to the LysR transcriptional regulatory family.</text>
</comment>
<dbReference type="AlphaFoldDB" id="A0A151G850"/>
<dbReference type="InterPro" id="IPR036390">
    <property type="entry name" value="WH_DNA-bd_sf"/>
</dbReference>
<evidence type="ECO:0000256" key="4">
    <source>
        <dbReference type="ARBA" id="ARBA00023163"/>
    </source>
</evidence>
<organism evidence="6 7">
    <name type="scientific">Lactiplantibacillus plantarum</name>
    <name type="common">Lactobacillus plantarum</name>
    <dbReference type="NCBI Taxonomy" id="1590"/>
    <lineage>
        <taxon>Bacteria</taxon>
        <taxon>Bacillati</taxon>
        <taxon>Bacillota</taxon>
        <taxon>Bacilli</taxon>
        <taxon>Lactobacillales</taxon>
        <taxon>Lactobacillaceae</taxon>
        <taxon>Lactiplantibacillus</taxon>
    </lineage>
</organism>
<dbReference type="PANTHER" id="PTHR30346">
    <property type="entry name" value="TRANSCRIPTIONAL DUAL REGULATOR HCAR-RELATED"/>
    <property type="match status" value="1"/>
</dbReference>
<dbReference type="InterPro" id="IPR036388">
    <property type="entry name" value="WH-like_DNA-bd_sf"/>
</dbReference>
<dbReference type="CDD" id="cd05466">
    <property type="entry name" value="PBP2_LTTR_substrate"/>
    <property type="match status" value="1"/>
</dbReference>
<dbReference type="FunFam" id="1.10.10.10:FF:000001">
    <property type="entry name" value="LysR family transcriptional regulator"/>
    <property type="match status" value="1"/>
</dbReference>
<dbReference type="InterPro" id="IPR000847">
    <property type="entry name" value="LysR_HTH_N"/>
</dbReference>
<dbReference type="GO" id="GO:0003677">
    <property type="term" value="F:DNA binding"/>
    <property type="evidence" value="ECO:0007669"/>
    <property type="project" value="UniProtKB-KW"/>
</dbReference>
<dbReference type="Pfam" id="PF00126">
    <property type="entry name" value="HTH_1"/>
    <property type="match status" value="1"/>
</dbReference>
<dbReference type="Proteomes" id="UP000094892">
    <property type="component" value="Unassembled WGS sequence"/>
</dbReference>
<proteinExistence type="inferred from homology"/>
<gene>
    <name evidence="6" type="ORF">LPJSA22_01597</name>
</gene>
<name>A0A151G850_LACPN</name>
<dbReference type="RefSeq" id="WP_062688418.1">
    <property type="nucleotide sequence ID" value="NZ_AP028145.1"/>
</dbReference>
<dbReference type="PROSITE" id="PS50931">
    <property type="entry name" value="HTH_LYSR"/>
    <property type="match status" value="1"/>
</dbReference>
<evidence type="ECO:0000256" key="2">
    <source>
        <dbReference type="ARBA" id="ARBA00023015"/>
    </source>
</evidence>
<evidence type="ECO:0000256" key="1">
    <source>
        <dbReference type="ARBA" id="ARBA00009437"/>
    </source>
</evidence>
<reference evidence="6 7" key="1">
    <citation type="submission" date="2016-08" db="EMBL/GenBank/DDBJ databases">
        <title>Genome sequencing of Lactobacillus plantarum JSA22, isolated from fermented soybean paste.</title>
        <authorList>
            <person name="Choi H.S."/>
        </authorList>
    </citation>
    <scope>NUCLEOTIDE SEQUENCE [LARGE SCALE GENOMIC DNA]</scope>
    <source>
        <strain evidence="6 7">JSA22</strain>
    </source>
</reference>
<evidence type="ECO:0000313" key="7">
    <source>
        <dbReference type="Proteomes" id="UP000094892"/>
    </source>
</evidence>
<dbReference type="SUPFAM" id="SSF53850">
    <property type="entry name" value="Periplasmic binding protein-like II"/>
    <property type="match status" value="1"/>
</dbReference>
<dbReference type="SUPFAM" id="SSF46785">
    <property type="entry name" value="Winged helix' DNA-binding domain"/>
    <property type="match status" value="1"/>
</dbReference>
<dbReference type="InterPro" id="IPR005119">
    <property type="entry name" value="LysR_subst-bd"/>
</dbReference>
<dbReference type="Gene3D" id="3.40.190.290">
    <property type="match status" value="1"/>
</dbReference>
<evidence type="ECO:0000313" key="6">
    <source>
        <dbReference type="EMBL" id="ODO61618.1"/>
    </source>
</evidence>
<dbReference type="GO" id="GO:0032993">
    <property type="term" value="C:protein-DNA complex"/>
    <property type="evidence" value="ECO:0007669"/>
    <property type="project" value="TreeGrafter"/>
</dbReference>
<keyword evidence="4" id="KW-0804">Transcription</keyword>
<protein>
    <submittedName>
        <fullName evidence="6">HTH-type transcriptional regulator CfxR</fullName>
    </submittedName>
</protein>
<evidence type="ECO:0000256" key="3">
    <source>
        <dbReference type="ARBA" id="ARBA00023125"/>
    </source>
</evidence>
<comment type="caution">
    <text evidence="6">The sequence shown here is derived from an EMBL/GenBank/DDBJ whole genome shotgun (WGS) entry which is preliminary data.</text>
</comment>
<feature type="domain" description="HTH lysR-type" evidence="5">
    <location>
        <begin position="1"/>
        <end position="58"/>
    </location>
</feature>